<accession>A0ABM0JNX9</accession>
<dbReference type="CDD" id="cd06578">
    <property type="entry name" value="HemD"/>
    <property type="match status" value="1"/>
</dbReference>
<dbReference type="InterPro" id="IPR039793">
    <property type="entry name" value="UROS/Hem4"/>
</dbReference>
<sequence length="254" mass="27709">MGDSGKPGNRCVFLFKSPKENETDKYSEVLTSAGFSPVVVPVLSFKFCNETALQTHVAALHLFSAVIFTSTRAVEAVLSVSTGELSRFADITCFVVGQATALAAKKAGFVPTGEETGNAEVLSQLIIKCRDPQDKRPMLFPCSSLRRDTLPDSLSKHDISLTEVVAYETCPNEELQDVLLKSFENYGTPEYAVFFSPSCFQFVHQLVTPETLPLDKVKIIALGPSVNKAVREHGYEPYAVAAKPEPQSLLQVLS</sequence>
<feature type="domain" description="Tetrapyrrole biosynthesis uroporphyrinogen III synthase" evidence="1">
    <location>
        <begin position="24"/>
        <end position="251"/>
    </location>
</feature>
<dbReference type="PANTHER" id="PTHR12390">
    <property type="entry name" value="UROPORPHYRINOGEN III SYNTHASE"/>
    <property type="match status" value="1"/>
</dbReference>
<dbReference type="SUPFAM" id="SSF69618">
    <property type="entry name" value="HemD-like"/>
    <property type="match status" value="1"/>
</dbReference>
<dbReference type="InterPro" id="IPR003754">
    <property type="entry name" value="4pyrrol_synth_uPrphyn_synth"/>
</dbReference>
<organism evidence="2 3">
    <name type="scientific">Aplysia californica</name>
    <name type="common">California sea hare</name>
    <dbReference type="NCBI Taxonomy" id="6500"/>
    <lineage>
        <taxon>Eukaryota</taxon>
        <taxon>Metazoa</taxon>
        <taxon>Spiralia</taxon>
        <taxon>Lophotrochozoa</taxon>
        <taxon>Mollusca</taxon>
        <taxon>Gastropoda</taxon>
        <taxon>Heterobranchia</taxon>
        <taxon>Euthyneura</taxon>
        <taxon>Tectipleura</taxon>
        <taxon>Aplysiida</taxon>
        <taxon>Aplysioidea</taxon>
        <taxon>Aplysiidae</taxon>
        <taxon>Aplysia</taxon>
    </lineage>
</organism>
<evidence type="ECO:0000313" key="2">
    <source>
        <dbReference type="Proteomes" id="UP000694888"/>
    </source>
</evidence>
<proteinExistence type="predicted"/>
<protein>
    <submittedName>
        <fullName evidence="3">Uroporphyrinogen-III synthase isoform X2</fullName>
    </submittedName>
</protein>
<dbReference type="GeneID" id="101848431"/>
<dbReference type="PANTHER" id="PTHR12390:SF0">
    <property type="entry name" value="UROPORPHYRINOGEN-III SYNTHASE"/>
    <property type="match status" value="1"/>
</dbReference>
<dbReference type="Gene3D" id="3.40.50.10090">
    <property type="match status" value="2"/>
</dbReference>
<gene>
    <name evidence="3" type="primary">LOC101848431</name>
</gene>
<evidence type="ECO:0000259" key="1">
    <source>
        <dbReference type="Pfam" id="PF02602"/>
    </source>
</evidence>
<dbReference type="RefSeq" id="XP_005098107.1">
    <property type="nucleotide sequence ID" value="XM_005098050.3"/>
</dbReference>
<dbReference type="InterPro" id="IPR036108">
    <property type="entry name" value="4pyrrol_syn_uPrphyn_synt_sf"/>
</dbReference>
<dbReference type="Proteomes" id="UP000694888">
    <property type="component" value="Unplaced"/>
</dbReference>
<dbReference type="Pfam" id="PF02602">
    <property type="entry name" value="HEM4"/>
    <property type="match status" value="1"/>
</dbReference>
<name>A0ABM0JNX9_APLCA</name>
<evidence type="ECO:0000313" key="3">
    <source>
        <dbReference type="RefSeq" id="XP_005098107.1"/>
    </source>
</evidence>
<reference evidence="3" key="1">
    <citation type="submission" date="2025-08" db="UniProtKB">
        <authorList>
            <consortium name="RefSeq"/>
        </authorList>
    </citation>
    <scope>IDENTIFICATION</scope>
</reference>
<keyword evidence="2" id="KW-1185">Reference proteome</keyword>